<dbReference type="InterPro" id="IPR002048">
    <property type="entry name" value="EF_hand_dom"/>
</dbReference>
<keyword evidence="7" id="KW-1185">Reference proteome</keyword>
<dbReference type="CDD" id="cd00051">
    <property type="entry name" value="EFh"/>
    <property type="match status" value="2"/>
</dbReference>
<feature type="domain" description="EF-hand" evidence="5">
    <location>
        <begin position="204"/>
        <end position="235"/>
    </location>
</feature>
<dbReference type="FunFam" id="1.10.238.10:FF:000292">
    <property type="entry name" value="Calcium-binding protein CML38"/>
    <property type="match status" value="1"/>
</dbReference>
<comment type="caution">
    <text evidence="6">The sequence shown here is derived from an EMBL/GenBank/DDBJ whole genome shotgun (WGS) entry which is preliminary data.</text>
</comment>
<dbReference type="GO" id="GO:0005509">
    <property type="term" value="F:calcium ion binding"/>
    <property type="evidence" value="ECO:0007669"/>
    <property type="project" value="InterPro"/>
</dbReference>
<dbReference type="AlphaFoldDB" id="A0A5J9VKN5"/>
<evidence type="ECO:0000313" key="6">
    <source>
        <dbReference type="EMBL" id="TVU36809.1"/>
    </source>
</evidence>
<dbReference type="InterPro" id="IPR018247">
    <property type="entry name" value="EF_Hand_1_Ca_BS"/>
</dbReference>
<dbReference type="Pfam" id="PF13499">
    <property type="entry name" value="EF-hand_7"/>
    <property type="match status" value="2"/>
</dbReference>
<reference evidence="6 7" key="1">
    <citation type="journal article" date="2019" name="Sci. Rep.">
        <title>A high-quality genome of Eragrostis curvula grass provides insights into Poaceae evolution and supports new strategies to enhance forage quality.</title>
        <authorList>
            <person name="Carballo J."/>
            <person name="Santos B.A.C.M."/>
            <person name="Zappacosta D."/>
            <person name="Garbus I."/>
            <person name="Selva J.P."/>
            <person name="Gallo C.A."/>
            <person name="Diaz A."/>
            <person name="Albertini E."/>
            <person name="Caccamo M."/>
            <person name="Echenique V."/>
        </authorList>
    </citation>
    <scope>NUCLEOTIDE SEQUENCE [LARGE SCALE GENOMIC DNA]</scope>
    <source>
        <strain evidence="7">cv. Victoria</strain>
        <tissue evidence="6">Leaf</tissue>
    </source>
</reference>
<sequence>MPLAVARLEQPAASRFASLCTSSPTEISPADTSGLPGKARDLVGLLEDHALEDDILGLLEPLAGNGGDLLGLSDELAPDDELLFRWTPTNMVASGEFSRVFASFDQDGDGKVTATELGFCMKAALGQDMPAEDVKALMASADTDGDGLLDEEEFVRLARDMEADQEETKCRWLREAFRMYEMEGRGCITPLSLKLMLGKLGAHQDIAECQAMICRFDLDGDGVLSFDEFKTMMMG</sequence>
<proteinExistence type="predicted"/>
<evidence type="ECO:0000256" key="3">
    <source>
        <dbReference type="ARBA" id="ARBA00022737"/>
    </source>
</evidence>
<feature type="non-terminal residue" evidence="6">
    <location>
        <position position="1"/>
    </location>
</feature>
<evidence type="ECO:0000256" key="2">
    <source>
        <dbReference type="ARBA" id="ARBA00022723"/>
    </source>
</evidence>
<accession>A0A5J9VKN5</accession>
<dbReference type="SUPFAM" id="SSF47473">
    <property type="entry name" value="EF-hand"/>
    <property type="match status" value="1"/>
</dbReference>
<dbReference type="InterPro" id="IPR011992">
    <property type="entry name" value="EF-hand-dom_pair"/>
</dbReference>
<gene>
    <name evidence="6" type="ORF">EJB05_18757</name>
</gene>
<dbReference type="InterPro" id="IPR039647">
    <property type="entry name" value="EF_hand_pair_protein_CML-like"/>
</dbReference>
<keyword evidence="2" id="KW-0479">Metal-binding</keyword>
<dbReference type="SMART" id="SM00054">
    <property type="entry name" value="EFh"/>
    <property type="match status" value="4"/>
</dbReference>
<dbReference type="PROSITE" id="PS00018">
    <property type="entry name" value="EF_HAND_1"/>
    <property type="match status" value="3"/>
</dbReference>
<feature type="domain" description="EF-hand" evidence="5">
    <location>
        <begin position="129"/>
        <end position="164"/>
    </location>
</feature>
<keyword evidence="4" id="KW-0106">Calcium</keyword>
<comment type="function">
    <text evidence="1">Potential calcium sensor.</text>
</comment>
<keyword evidence="3" id="KW-0677">Repeat</keyword>
<dbReference type="PANTHER" id="PTHR10891">
    <property type="entry name" value="EF-HAND CALCIUM-BINDING DOMAIN CONTAINING PROTEIN"/>
    <property type="match status" value="1"/>
</dbReference>
<dbReference type="Proteomes" id="UP000324897">
    <property type="component" value="Unassembled WGS sequence"/>
</dbReference>
<dbReference type="OrthoDB" id="26525at2759"/>
<evidence type="ECO:0000256" key="4">
    <source>
        <dbReference type="ARBA" id="ARBA00022837"/>
    </source>
</evidence>
<dbReference type="Gramene" id="TVU36809">
    <property type="protein sequence ID" value="TVU36809"/>
    <property type="gene ID" value="EJB05_18757"/>
</dbReference>
<evidence type="ECO:0000313" key="7">
    <source>
        <dbReference type="Proteomes" id="UP000324897"/>
    </source>
</evidence>
<dbReference type="EMBL" id="RWGY01000009">
    <property type="protein sequence ID" value="TVU36809.1"/>
    <property type="molecule type" value="Genomic_DNA"/>
</dbReference>
<organism evidence="6 7">
    <name type="scientific">Eragrostis curvula</name>
    <name type="common">weeping love grass</name>
    <dbReference type="NCBI Taxonomy" id="38414"/>
    <lineage>
        <taxon>Eukaryota</taxon>
        <taxon>Viridiplantae</taxon>
        <taxon>Streptophyta</taxon>
        <taxon>Embryophyta</taxon>
        <taxon>Tracheophyta</taxon>
        <taxon>Spermatophyta</taxon>
        <taxon>Magnoliopsida</taxon>
        <taxon>Liliopsida</taxon>
        <taxon>Poales</taxon>
        <taxon>Poaceae</taxon>
        <taxon>PACMAD clade</taxon>
        <taxon>Chloridoideae</taxon>
        <taxon>Eragrostideae</taxon>
        <taxon>Eragrostidinae</taxon>
        <taxon>Eragrostis</taxon>
    </lineage>
</organism>
<protein>
    <recommendedName>
        <fullName evidence="5">EF-hand domain-containing protein</fullName>
    </recommendedName>
</protein>
<feature type="domain" description="EF-hand" evidence="5">
    <location>
        <begin position="92"/>
        <end position="127"/>
    </location>
</feature>
<dbReference type="Gene3D" id="1.10.238.10">
    <property type="entry name" value="EF-hand"/>
    <property type="match status" value="2"/>
</dbReference>
<dbReference type="PROSITE" id="PS50222">
    <property type="entry name" value="EF_HAND_2"/>
    <property type="match status" value="3"/>
</dbReference>
<evidence type="ECO:0000259" key="5">
    <source>
        <dbReference type="PROSITE" id="PS50222"/>
    </source>
</evidence>
<name>A0A5J9VKN5_9POAL</name>
<evidence type="ECO:0000256" key="1">
    <source>
        <dbReference type="ARBA" id="ARBA00003291"/>
    </source>
</evidence>